<keyword evidence="1" id="KW-0812">Transmembrane</keyword>
<sequence length="126" mass="13999">MEQILHNILSSVAPIIITALELIGIAIIAFGSLAALYNFAKHKFDLRENKTKIILGDALALGLEFKLGSEIIKTVIVRDLNELIILGIIVVLRVVLTFVIHWEVKQANLSHDFKNPNPIKKSNHAI</sequence>
<comment type="caution">
    <text evidence="2">The sequence shown here is derived from an EMBL/GenBank/DDBJ whole genome shotgun (WGS) entry which is preliminary data.</text>
</comment>
<dbReference type="InterPro" id="IPR012427">
    <property type="entry name" value="DUF1622"/>
</dbReference>
<dbReference type="PANTHER" id="PTHR38468">
    <property type="entry name" value="SLL0939 PROTEIN"/>
    <property type="match status" value="1"/>
</dbReference>
<feature type="transmembrane region" description="Helical" evidence="1">
    <location>
        <begin position="83"/>
        <end position="102"/>
    </location>
</feature>
<keyword evidence="1" id="KW-1133">Transmembrane helix</keyword>
<dbReference type="EMBL" id="JBFNFH010000004">
    <property type="protein sequence ID" value="MFM1524565.1"/>
    <property type="molecule type" value="Genomic_DNA"/>
</dbReference>
<keyword evidence="3" id="KW-1185">Reference proteome</keyword>
<name>A0ABW9F687_9FIRM</name>
<dbReference type="Proteomes" id="UP001629536">
    <property type="component" value="Unassembled WGS sequence"/>
</dbReference>
<proteinExistence type="predicted"/>
<gene>
    <name evidence="2" type="ORF">ABGF40_02655</name>
</gene>
<protein>
    <submittedName>
        <fullName evidence="2">DUF1622 domain-containing protein</fullName>
    </submittedName>
</protein>
<dbReference type="RefSeq" id="WP_408104524.1">
    <property type="nucleotide sequence ID" value="NZ_JBFNFH010000004.1"/>
</dbReference>
<keyword evidence="1" id="KW-0472">Membrane</keyword>
<feature type="transmembrane region" description="Helical" evidence="1">
    <location>
        <begin position="12"/>
        <end position="40"/>
    </location>
</feature>
<accession>A0ABW9F687</accession>
<dbReference type="PANTHER" id="PTHR38468:SF1">
    <property type="entry name" value="SLL0939 PROTEIN"/>
    <property type="match status" value="1"/>
</dbReference>
<evidence type="ECO:0000256" key="1">
    <source>
        <dbReference type="SAM" id="Phobius"/>
    </source>
</evidence>
<evidence type="ECO:0000313" key="2">
    <source>
        <dbReference type="EMBL" id="MFM1524565.1"/>
    </source>
</evidence>
<dbReference type="Pfam" id="PF07784">
    <property type="entry name" value="DUF1622"/>
    <property type="match status" value="1"/>
</dbReference>
<reference evidence="2 3" key="1">
    <citation type="journal article" date="2024" name="Front. Microbiol.">
        <title>Pangenomic and biochemical analyses of Helcococcus ovis reveal widespread tetracycline resistance and a novel bacterial species, Helcococcus bovis.</title>
        <authorList>
            <person name="Cunha F."/>
            <person name="Zhai Y."/>
            <person name="Casaro S."/>
            <person name="Jones K.L."/>
            <person name="Hernandez M."/>
            <person name="Bisinotto R.S."/>
            <person name="Kariyawasam S."/>
            <person name="Brown M.B."/>
            <person name="Phillips A."/>
            <person name="Jeong K.C."/>
            <person name="Galvao K.N."/>
        </authorList>
    </citation>
    <scope>NUCLEOTIDE SEQUENCE [LARGE SCALE GENOMIC DNA]</scope>
    <source>
        <strain evidence="2 3">KG197</strain>
    </source>
</reference>
<evidence type="ECO:0000313" key="3">
    <source>
        <dbReference type="Proteomes" id="UP001629536"/>
    </source>
</evidence>
<organism evidence="2 3">
    <name type="scientific">Helcococcus bovis</name>
    <dbReference type="NCBI Taxonomy" id="3153252"/>
    <lineage>
        <taxon>Bacteria</taxon>
        <taxon>Bacillati</taxon>
        <taxon>Bacillota</taxon>
        <taxon>Tissierellia</taxon>
        <taxon>Tissierellales</taxon>
        <taxon>Peptoniphilaceae</taxon>
        <taxon>Helcococcus</taxon>
    </lineage>
</organism>